<dbReference type="PIRSF" id="PIRSF029745">
    <property type="entry name" value="FhaC"/>
    <property type="match status" value="1"/>
</dbReference>
<keyword evidence="6" id="KW-0653">Protein transport</keyword>
<comment type="subcellular location">
    <subcellularLocation>
        <location evidence="1">Cell outer membrane</location>
    </subcellularLocation>
</comment>
<dbReference type="Proteomes" id="UP000243207">
    <property type="component" value="Chromosome I"/>
</dbReference>
<dbReference type="PANTHER" id="PTHR34597:SF3">
    <property type="entry name" value="OUTER MEMBRANE TRANSPORTER CDIB"/>
    <property type="match status" value="1"/>
</dbReference>
<dbReference type="GO" id="GO:0098046">
    <property type="term" value="C:type V protein secretion system complex"/>
    <property type="evidence" value="ECO:0007669"/>
    <property type="project" value="TreeGrafter"/>
</dbReference>
<accession>A0A1H1N7M9</accession>
<evidence type="ECO:0000313" key="11">
    <source>
        <dbReference type="EMBL" id="SDR95111.1"/>
    </source>
</evidence>
<dbReference type="AlphaFoldDB" id="A0A1H1N7M9"/>
<evidence type="ECO:0000256" key="2">
    <source>
        <dbReference type="ARBA" id="ARBA00009055"/>
    </source>
</evidence>
<dbReference type="InterPro" id="IPR005565">
    <property type="entry name" value="Hemolysn_activator_HlyB_C"/>
</dbReference>
<dbReference type="Pfam" id="PF03865">
    <property type="entry name" value="ShlB"/>
    <property type="match status" value="1"/>
</dbReference>
<feature type="chain" id="PRO_5009255266" evidence="9">
    <location>
        <begin position="41"/>
        <end position="591"/>
    </location>
</feature>
<dbReference type="InterPro" id="IPR034746">
    <property type="entry name" value="POTRA"/>
</dbReference>
<evidence type="ECO:0000256" key="6">
    <source>
        <dbReference type="ARBA" id="ARBA00022927"/>
    </source>
</evidence>
<dbReference type="PANTHER" id="PTHR34597">
    <property type="entry name" value="SLR1661 PROTEIN"/>
    <property type="match status" value="1"/>
</dbReference>
<feature type="signal peptide" evidence="9">
    <location>
        <begin position="1"/>
        <end position="40"/>
    </location>
</feature>
<dbReference type="GO" id="GO:0046819">
    <property type="term" value="P:protein secretion by the type V secretion system"/>
    <property type="evidence" value="ECO:0007669"/>
    <property type="project" value="TreeGrafter"/>
</dbReference>
<evidence type="ECO:0000256" key="9">
    <source>
        <dbReference type="SAM" id="SignalP"/>
    </source>
</evidence>
<gene>
    <name evidence="11" type="ORF">SAMN05216421_0629</name>
</gene>
<name>A0A1H1N7M9_9GAMM</name>
<keyword evidence="3" id="KW-0813">Transport</keyword>
<dbReference type="InterPro" id="IPR027282">
    <property type="entry name" value="TPS"/>
</dbReference>
<evidence type="ECO:0000256" key="4">
    <source>
        <dbReference type="ARBA" id="ARBA00022452"/>
    </source>
</evidence>
<evidence type="ECO:0000256" key="7">
    <source>
        <dbReference type="ARBA" id="ARBA00023136"/>
    </source>
</evidence>
<evidence type="ECO:0000256" key="8">
    <source>
        <dbReference type="ARBA" id="ARBA00023237"/>
    </source>
</evidence>
<keyword evidence="4" id="KW-1134">Transmembrane beta strand</keyword>
<dbReference type="Pfam" id="PF17287">
    <property type="entry name" value="POTRA_3"/>
    <property type="match status" value="1"/>
</dbReference>
<evidence type="ECO:0000313" key="12">
    <source>
        <dbReference type="Proteomes" id="UP000243207"/>
    </source>
</evidence>
<dbReference type="GO" id="GO:0008320">
    <property type="term" value="F:protein transmembrane transporter activity"/>
    <property type="evidence" value="ECO:0007669"/>
    <property type="project" value="TreeGrafter"/>
</dbReference>
<evidence type="ECO:0000259" key="10">
    <source>
        <dbReference type="PROSITE" id="PS51779"/>
    </source>
</evidence>
<keyword evidence="12" id="KW-1185">Reference proteome</keyword>
<organism evidence="11 12">
    <name type="scientific">Halopseudomonas xinjiangensis</name>
    <dbReference type="NCBI Taxonomy" id="487184"/>
    <lineage>
        <taxon>Bacteria</taxon>
        <taxon>Pseudomonadati</taxon>
        <taxon>Pseudomonadota</taxon>
        <taxon>Gammaproteobacteria</taxon>
        <taxon>Pseudomonadales</taxon>
        <taxon>Pseudomonadaceae</taxon>
        <taxon>Halopseudomonas</taxon>
    </lineage>
</organism>
<evidence type="ECO:0000256" key="3">
    <source>
        <dbReference type="ARBA" id="ARBA00022448"/>
    </source>
</evidence>
<evidence type="ECO:0000256" key="1">
    <source>
        <dbReference type="ARBA" id="ARBA00004442"/>
    </source>
</evidence>
<dbReference type="EMBL" id="LT629736">
    <property type="protein sequence ID" value="SDR95111.1"/>
    <property type="molecule type" value="Genomic_DNA"/>
</dbReference>
<dbReference type="Pfam" id="PF08479">
    <property type="entry name" value="POTRA_2"/>
    <property type="match status" value="1"/>
</dbReference>
<keyword evidence="9" id="KW-0732">Signal</keyword>
<dbReference type="InterPro" id="IPR035251">
    <property type="entry name" value="ShlB_POTRA"/>
</dbReference>
<dbReference type="Gene3D" id="3.10.20.310">
    <property type="entry name" value="membrane protein fhac"/>
    <property type="match status" value="1"/>
</dbReference>
<sequence length="591" mass="64376">MHPRENTPSTAVARSRAVPPSILTILSATCLLALAGAAQAQTPSDIDAAARQAEQLQIQTRERIEQQRQRDISSGRAPTQLDVLPPETVDRTSALCRDIESISIEGASLLNQRAIDQLVEPYESSCMGVAEIERLLGAITVAYMKKGYVTARAYLPAQDLSTGTLTIEVEEGQLKEIKVEDAGKDSVSTFNVLPGGTGEPLNLRDLEQALDQINRLASNNATMDILPGTGPGDSIVVFHNQPSRRAHLGLTYDNNGQEATGQNQAGINLSLDNPFGLTDFVSFTHRRAHPYDTGRHSSYFNNLSYVLPLGYSTLSLNASNSEYASILDAPSGSELHTNGNSKNYSVRLDRVMWRGQGSMWTLSGSLTKKKSENYLESILLLVSSRSLTVFDLDSSFTTGLFGGALTLDAGVARGLDWFNSLEDAQGLPYWAPRAQFTKFKYGAGYFYPFALGTHRLSFSTQFQGQHAQNVLYGSEQISIGSLYTVRGFANASLAGDHGHYVRNELSLQQPFVLPGAQVAMLRPFLGLDYGRVWNRAGDVPEGELSSASVGASLSLGRLSLGIVHSRPISEPRFLEERAERENTFFNLSLSI</sequence>
<comment type="similarity">
    <text evidence="2">Belongs to the TPS (TC 1.B.20) family.</text>
</comment>
<keyword evidence="5" id="KW-0812">Transmembrane</keyword>
<dbReference type="STRING" id="487184.SAMN05216421_0629"/>
<dbReference type="InterPro" id="IPR051544">
    <property type="entry name" value="TPS_OM_transporter"/>
</dbReference>
<dbReference type="GO" id="GO:0009279">
    <property type="term" value="C:cell outer membrane"/>
    <property type="evidence" value="ECO:0007669"/>
    <property type="project" value="UniProtKB-SubCell"/>
</dbReference>
<keyword evidence="8" id="KW-0998">Cell outer membrane</keyword>
<dbReference type="Gene3D" id="2.40.160.50">
    <property type="entry name" value="membrane protein fhac: a member of the omp85/tpsb transporter family"/>
    <property type="match status" value="1"/>
</dbReference>
<proteinExistence type="inferred from homology"/>
<feature type="domain" description="POTRA" evidence="10">
    <location>
        <begin position="97"/>
        <end position="172"/>
    </location>
</feature>
<evidence type="ECO:0000256" key="5">
    <source>
        <dbReference type="ARBA" id="ARBA00022692"/>
    </source>
</evidence>
<protein>
    <submittedName>
        <fullName evidence="11">Hemolysin activation/secretion protein</fullName>
    </submittedName>
</protein>
<dbReference type="PROSITE" id="PS51779">
    <property type="entry name" value="POTRA"/>
    <property type="match status" value="1"/>
</dbReference>
<dbReference type="InterPro" id="IPR013686">
    <property type="entry name" value="Polypept-transport_assoc_ShlB"/>
</dbReference>
<keyword evidence="7" id="KW-0472">Membrane</keyword>
<reference evidence="12" key="1">
    <citation type="submission" date="2016-10" db="EMBL/GenBank/DDBJ databases">
        <authorList>
            <person name="Varghese N."/>
            <person name="Submissions S."/>
        </authorList>
    </citation>
    <scope>NUCLEOTIDE SEQUENCE [LARGE SCALE GENOMIC DNA]</scope>
    <source>
        <strain evidence="12">NRRL B-51270</strain>
    </source>
</reference>